<dbReference type="InterPro" id="IPR005123">
    <property type="entry name" value="Oxoglu/Fe-dep_dioxygenase_dom"/>
</dbReference>
<name>A0A5C6TPR4_9SPHN</name>
<dbReference type="GO" id="GO:0046872">
    <property type="term" value="F:metal ion binding"/>
    <property type="evidence" value="ECO:0007669"/>
    <property type="project" value="UniProtKB-KW"/>
</dbReference>
<evidence type="ECO:0000256" key="4">
    <source>
        <dbReference type="ARBA" id="ARBA00012531"/>
    </source>
</evidence>
<dbReference type="Pfam" id="PF14226">
    <property type="entry name" value="DIOX_N"/>
    <property type="match status" value="1"/>
</dbReference>
<dbReference type="RefSeq" id="WP_147041598.1">
    <property type="nucleotide sequence ID" value="NZ_BAABIR010000001.1"/>
</dbReference>
<dbReference type="EMBL" id="VOQQ01000001">
    <property type="protein sequence ID" value="TXC62210.1"/>
    <property type="molecule type" value="Genomic_DNA"/>
</dbReference>
<dbReference type="GO" id="GO:0009693">
    <property type="term" value="P:ethylene biosynthetic process"/>
    <property type="evidence" value="ECO:0007669"/>
    <property type="project" value="UniProtKB-KW"/>
</dbReference>
<comment type="catalytic activity">
    <reaction evidence="10">
        <text>L-arginine + 2-oxoglutarate + O2 = guanidine + L-glutamate 5-semialdehyde + succinate + CO2</text>
        <dbReference type="Rhea" id="RHEA:31535"/>
        <dbReference type="ChEBI" id="CHEBI:15379"/>
        <dbReference type="ChEBI" id="CHEBI:16526"/>
        <dbReference type="ChEBI" id="CHEBI:16810"/>
        <dbReference type="ChEBI" id="CHEBI:30031"/>
        <dbReference type="ChEBI" id="CHEBI:30087"/>
        <dbReference type="ChEBI" id="CHEBI:32682"/>
        <dbReference type="ChEBI" id="CHEBI:58066"/>
        <dbReference type="EC" id="1.14.20.7"/>
    </reaction>
</comment>
<dbReference type="PANTHER" id="PTHR47990">
    <property type="entry name" value="2-OXOGLUTARATE (2OG) AND FE(II)-DEPENDENT OXYGENASE SUPERFAMILY PROTEIN-RELATED"/>
    <property type="match status" value="1"/>
</dbReference>
<comment type="catalytic activity">
    <reaction evidence="9">
        <text>2-oxoglutarate + O2 + 2 H(+) = ethene + 3 CO2 + H2O</text>
        <dbReference type="Rhea" id="RHEA:31523"/>
        <dbReference type="ChEBI" id="CHEBI:15377"/>
        <dbReference type="ChEBI" id="CHEBI:15378"/>
        <dbReference type="ChEBI" id="CHEBI:15379"/>
        <dbReference type="ChEBI" id="CHEBI:16526"/>
        <dbReference type="ChEBI" id="CHEBI:16810"/>
        <dbReference type="ChEBI" id="CHEBI:18153"/>
        <dbReference type="EC" id="1.13.12.19"/>
    </reaction>
</comment>
<dbReference type="Proteomes" id="UP000321249">
    <property type="component" value="Unassembled WGS sequence"/>
</dbReference>
<evidence type="ECO:0000256" key="1">
    <source>
        <dbReference type="ARBA" id="ARBA00001954"/>
    </source>
</evidence>
<dbReference type="PROSITE" id="PS51471">
    <property type="entry name" value="FE2OG_OXY"/>
    <property type="match status" value="1"/>
</dbReference>
<keyword evidence="11" id="KW-0408">Iron</keyword>
<dbReference type="GO" id="GO:0102276">
    <property type="term" value="F:2-oxoglutarate oxygenase/decarboxylase (ethylene-forming) activity"/>
    <property type="evidence" value="ECO:0007669"/>
    <property type="project" value="UniProtKB-EC"/>
</dbReference>
<evidence type="ECO:0000313" key="14">
    <source>
        <dbReference type="Proteomes" id="UP000321249"/>
    </source>
</evidence>
<dbReference type="SUPFAM" id="SSF51197">
    <property type="entry name" value="Clavaminate synthase-like"/>
    <property type="match status" value="1"/>
</dbReference>
<reference evidence="13 14" key="1">
    <citation type="journal article" date="2015" name="J. Microbiol.">
        <title>Sphingosinicella ginsenosidimutans sp. nov., with ginsenoside converting activity.</title>
        <authorList>
            <person name="Kim J.K."/>
            <person name="Kang M.S."/>
            <person name="Park S.C."/>
            <person name="Kim K.M."/>
            <person name="Choi K."/>
            <person name="Yoon M.H."/>
            <person name="Im W.T."/>
        </authorList>
    </citation>
    <scope>NUCLEOTIDE SEQUENCE [LARGE SCALE GENOMIC DNA]</scope>
    <source>
        <strain evidence="13 14">BS-11</strain>
    </source>
</reference>
<comment type="cofactor">
    <cofactor evidence="1">
        <name>Fe(2+)</name>
        <dbReference type="ChEBI" id="CHEBI:29033"/>
    </cofactor>
</comment>
<keyword evidence="14" id="KW-1185">Reference proteome</keyword>
<organism evidence="13 14">
    <name type="scientific">Allosphingosinicella ginsenosidimutans</name>
    <dbReference type="NCBI Taxonomy" id="1176539"/>
    <lineage>
        <taxon>Bacteria</taxon>
        <taxon>Pseudomonadati</taxon>
        <taxon>Pseudomonadota</taxon>
        <taxon>Alphaproteobacteria</taxon>
        <taxon>Sphingomonadales</taxon>
        <taxon>Sphingomonadaceae</taxon>
        <taxon>Allosphingosinicella</taxon>
    </lineage>
</organism>
<keyword evidence="11" id="KW-0560">Oxidoreductase</keyword>
<dbReference type="Pfam" id="PF03171">
    <property type="entry name" value="2OG-FeII_Oxy"/>
    <property type="match status" value="1"/>
</dbReference>
<dbReference type="EC" id="1.13.12.19" evidence="4"/>
<dbReference type="InterPro" id="IPR044861">
    <property type="entry name" value="IPNS-like_FE2OG_OXY"/>
</dbReference>
<evidence type="ECO:0000256" key="5">
    <source>
        <dbReference type="ARBA" id="ARBA00019045"/>
    </source>
</evidence>
<evidence type="ECO:0000256" key="2">
    <source>
        <dbReference type="ARBA" id="ARBA00004767"/>
    </source>
</evidence>
<dbReference type="AlphaFoldDB" id="A0A5C6TPR4"/>
<keyword evidence="11" id="KW-0479">Metal-binding</keyword>
<evidence type="ECO:0000256" key="3">
    <source>
        <dbReference type="ARBA" id="ARBA00012293"/>
    </source>
</evidence>
<accession>A0A5C6TPR4</accession>
<evidence type="ECO:0000256" key="6">
    <source>
        <dbReference type="ARBA" id="ARBA00022666"/>
    </source>
</evidence>
<sequence length="316" mass="34873">MDTIATHKHVASVSLADSLRDPEGFAAELGKSFETYGFAIIADHGIPADLIARAEDKAKAFFALPEAVKRGYHIAGGGGARGYTPFGIETAKGASAYDLKEFWHVGRELPDGHRFNEVMAANVWPREIEGFKQTFLELFDAFDTAGLRILEAIARYLGLAPDYFEDTVSDGNSVLRLLHYPPIPGDGPNVRAGAHEDINTITLLLGAEEAGLQLLDRDGDWVPVTPPPGALAVNIGDMLQRLTNNVMRSTTHRVVNPPPERRGVSRYSMPFFLHFRPDFLIETLPDCVSAERPNLYPEPITAHDYLLERLREIKLA</sequence>
<dbReference type="Gene3D" id="2.60.120.330">
    <property type="entry name" value="B-lactam Antibiotic, Isopenicillin N Synthase, Chain"/>
    <property type="match status" value="1"/>
</dbReference>
<evidence type="ECO:0000313" key="13">
    <source>
        <dbReference type="EMBL" id="TXC62210.1"/>
    </source>
</evidence>
<evidence type="ECO:0000256" key="7">
    <source>
        <dbReference type="ARBA" id="ARBA00031011"/>
    </source>
</evidence>
<comment type="similarity">
    <text evidence="11">Belongs to the iron/ascorbate-dependent oxidoreductase family.</text>
</comment>
<evidence type="ECO:0000256" key="9">
    <source>
        <dbReference type="ARBA" id="ARBA00047725"/>
    </source>
</evidence>
<proteinExistence type="inferred from homology"/>
<protein>
    <recommendedName>
        <fullName evidence="5">2-oxoglutarate-dependent ethylene/succinate-forming enzyme</fullName>
        <ecNumber evidence="4">1.13.12.19</ecNumber>
        <ecNumber evidence="3">1.14.20.7</ecNumber>
    </recommendedName>
    <alternativeName>
        <fullName evidence="7">2-oxoglutarate dioxygenase (ethylene-forming)</fullName>
    </alternativeName>
    <alternativeName>
        <fullName evidence="8">2-oxoglutarate/L-arginine monooxygenase/decarboxylase (succinate-forming)</fullName>
    </alternativeName>
</protein>
<dbReference type="InterPro" id="IPR050231">
    <property type="entry name" value="Iron_ascorbate_oxido_reductase"/>
</dbReference>
<evidence type="ECO:0000256" key="11">
    <source>
        <dbReference type="RuleBase" id="RU003682"/>
    </source>
</evidence>
<dbReference type="OrthoDB" id="21825at2"/>
<evidence type="ECO:0000259" key="12">
    <source>
        <dbReference type="PROSITE" id="PS51471"/>
    </source>
</evidence>
<comment type="caution">
    <text evidence="13">The sequence shown here is derived from an EMBL/GenBank/DDBJ whole genome shotgun (WGS) entry which is preliminary data.</text>
</comment>
<gene>
    <name evidence="13" type="ORF">FRZ32_00225</name>
</gene>
<evidence type="ECO:0000256" key="8">
    <source>
        <dbReference type="ARBA" id="ARBA00031282"/>
    </source>
</evidence>
<dbReference type="EC" id="1.14.20.7" evidence="3"/>
<dbReference type="InterPro" id="IPR026992">
    <property type="entry name" value="DIOX_N"/>
</dbReference>
<dbReference type="InterPro" id="IPR027443">
    <property type="entry name" value="IPNS-like_sf"/>
</dbReference>
<comment type="pathway">
    <text evidence="2">Alkene biosynthesis; ethylene biosynthesis via 2-oxoglutarate.</text>
</comment>
<evidence type="ECO:0000256" key="10">
    <source>
        <dbReference type="ARBA" id="ARBA00049359"/>
    </source>
</evidence>
<feature type="domain" description="Fe2OG dioxygenase" evidence="12">
    <location>
        <begin position="170"/>
        <end position="275"/>
    </location>
</feature>
<keyword evidence="6" id="KW-0266">Ethylene biosynthesis</keyword>